<dbReference type="STRING" id="1528099.AL705_04615"/>
<reference evidence="2 3" key="1">
    <citation type="journal article" date="2015" name="Genome Announc.">
        <title>Complete Genome Sequences for Two Strains of a Novel Fastidious, Partially Acid-Fast, Gram-Positive Corynebacterineae Bacterium, Derived from Human Clinical Samples.</title>
        <authorList>
            <person name="Nicholson A.C."/>
            <person name="Bell M."/>
            <person name="Humrighouse B.W."/>
            <person name="McQuiston J.R."/>
        </authorList>
    </citation>
    <scope>NUCLEOTIDE SEQUENCE [LARGE SCALE GENOMIC DNA]</scope>
    <source>
        <strain evidence="2 3">X1698</strain>
    </source>
</reference>
<proteinExistence type="predicted"/>
<evidence type="ECO:0000313" key="2">
    <source>
        <dbReference type="EMBL" id="ALE19025.1"/>
    </source>
</evidence>
<keyword evidence="1" id="KW-0812">Transmembrane</keyword>
<organism evidence="2 3">
    <name type="scientific">Lawsonella clevelandensis</name>
    <dbReference type="NCBI Taxonomy" id="1528099"/>
    <lineage>
        <taxon>Bacteria</taxon>
        <taxon>Bacillati</taxon>
        <taxon>Actinomycetota</taxon>
        <taxon>Actinomycetes</taxon>
        <taxon>Mycobacteriales</taxon>
        <taxon>Lawsonellaceae</taxon>
        <taxon>Lawsonella</taxon>
    </lineage>
</organism>
<gene>
    <name evidence="2" type="ORF">AL705_04615</name>
</gene>
<dbReference type="EMBL" id="CP012390">
    <property type="protein sequence ID" value="ALE19025.1"/>
    <property type="molecule type" value="Genomic_DNA"/>
</dbReference>
<feature type="transmembrane region" description="Helical" evidence="1">
    <location>
        <begin position="97"/>
        <end position="119"/>
    </location>
</feature>
<name>A0A0M4MCA0_9ACTN</name>
<accession>A0A0M4MCA0</accession>
<protein>
    <submittedName>
        <fullName evidence="2">Uncharacterized protein</fullName>
    </submittedName>
</protein>
<evidence type="ECO:0000313" key="3">
    <source>
        <dbReference type="Proteomes" id="UP000068137"/>
    </source>
</evidence>
<keyword evidence="1" id="KW-1133">Transmembrane helix</keyword>
<evidence type="ECO:0000256" key="1">
    <source>
        <dbReference type="SAM" id="Phobius"/>
    </source>
</evidence>
<sequence length="268" mass="27894">MNLQRFQGICRASGLEPAGGHRLQGADSDAIKIHCLDEQQASPVPRVFPGTVTELVVAFDGAEPPPGGCGCGNVMVMPATPATPATPAVAVGVLGRIAVAAIVLIVVVGHIVRVSLYLVSHAVSLVRNCGSGVRVQGRFSGDTVEAFCEPIFQAPGGDELGTGQRTDDDINSAGHTRDEFPAGMPEPPGELVSHNCIPDGFAYDQSDSRGISRRLRMGGGAGNVCCTFLIAVLSCGVDNHASVVHLYSGANYSAEVRAPMETVLLRKH</sequence>
<keyword evidence="1" id="KW-0472">Membrane</keyword>
<dbReference type="Proteomes" id="UP000068137">
    <property type="component" value="Chromosome"/>
</dbReference>
<dbReference type="AlphaFoldDB" id="A0A0M4MCA0"/>
<dbReference type="KEGG" id="cbq:AL705_04615"/>